<keyword evidence="3 4" id="KW-0349">Heme</keyword>
<dbReference type="GO" id="GO:0016705">
    <property type="term" value="F:oxidoreductase activity, acting on paired donors, with incorporation or reduction of molecular oxygen"/>
    <property type="evidence" value="ECO:0007669"/>
    <property type="project" value="InterPro"/>
</dbReference>
<dbReference type="SUPFAM" id="SSF48264">
    <property type="entry name" value="Cytochrome P450"/>
    <property type="match status" value="1"/>
</dbReference>
<evidence type="ECO:0000313" key="6">
    <source>
        <dbReference type="EMBL" id="KYC42910.1"/>
    </source>
</evidence>
<proteinExistence type="inferred from homology"/>
<dbReference type="PANTHER" id="PTHR24305">
    <property type="entry name" value="CYTOCHROME P450"/>
    <property type="match status" value="1"/>
</dbReference>
<comment type="caution">
    <text evidence="6">The sequence shown here is derived from an EMBL/GenBank/DDBJ whole genome shotgun (WGS) entry which is preliminary data.</text>
</comment>
<dbReference type="InterPro" id="IPR036396">
    <property type="entry name" value="Cyt_P450_sf"/>
</dbReference>
<dbReference type="PRINTS" id="PR00385">
    <property type="entry name" value="P450"/>
</dbReference>
<dbReference type="OrthoDB" id="446280at2"/>
<evidence type="ECO:0000256" key="2">
    <source>
        <dbReference type="ARBA" id="ARBA00010617"/>
    </source>
</evidence>
<keyword evidence="4" id="KW-0503">Monooxygenase</keyword>
<dbReference type="Pfam" id="PF00067">
    <property type="entry name" value="p450"/>
    <property type="match status" value="1"/>
</dbReference>
<dbReference type="RefSeq" id="WP_017749511.1">
    <property type="nucleotide sequence ID" value="NZ_KQ976354.1"/>
</dbReference>
<evidence type="ECO:0000313" key="7">
    <source>
        <dbReference type="Proteomes" id="UP000076925"/>
    </source>
</evidence>
<comment type="cofactor">
    <cofactor evidence="1 3">
        <name>heme</name>
        <dbReference type="ChEBI" id="CHEBI:30413"/>
    </cofactor>
</comment>
<dbReference type="GO" id="GO:0020037">
    <property type="term" value="F:heme binding"/>
    <property type="evidence" value="ECO:0007669"/>
    <property type="project" value="InterPro"/>
</dbReference>
<gene>
    <name evidence="6" type="ORF">WA1_12395</name>
</gene>
<dbReference type="InterPro" id="IPR002401">
    <property type="entry name" value="Cyt_P450_E_grp-I"/>
</dbReference>
<dbReference type="GO" id="GO:0004497">
    <property type="term" value="F:monooxygenase activity"/>
    <property type="evidence" value="ECO:0007669"/>
    <property type="project" value="UniProtKB-KW"/>
</dbReference>
<dbReference type="InterPro" id="IPR017972">
    <property type="entry name" value="Cyt_P450_CS"/>
</dbReference>
<dbReference type="Gene3D" id="1.10.630.10">
    <property type="entry name" value="Cytochrome P450"/>
    <property type="match status" value="1"/>
</dbReference>
<feature type="binding site" description="axial binding residue" evidence="3">
    <location>
        <position position="402"/>
    </location>
    <ligand>
        <name>heme</name>
        <dbReference type="ChEBI" id="CHEBI:30413"/>
    </ligand>
    <ligandPart>
        <name>Fe</name>
        <dbReference type="ChEBI" id="CHEBI:18248"/>
    </ligandPart>
</feature>
<protein>
    <submittedName>
        <fullName evidence="6">Cytochrome P450</fullName>
    </submittedName>
</protein>
<comment type="similarity">
    <text evidence="2 4">Belongs to the cytochrome P450 family.</text>
</comment>
<keyword evidence="3 4" id="KW-0408">Iron</keyword>
<evidence type="ECO:0000256" key="4">
    <source>
        <dbReference type="RuleBase" id="RU000461"/>
    </source>
</evidence>
<dbReference type="STRING" id="128403.WA1_12395"/>
<feature type="region of interest" description="Disordered" evidence="5">
    <location>
        <begin position="438"/>
        <end position="471"/>
    </location>
</feature>
<dbReference type="GO" id="GO:0005506">
    <property type="term" value="F:iron ion binding"/>
    <property type="evidence" value="ECO:0007669"/>
    <property type="project" value="InterPro"/>
</dbReference>
<reference evidence="6 7" key="1">
    <citation type="journal article" date="2013" name="Genome Biol. Evol.">
        <title>Genomes of Stigonematalean cyanobacteria (subsection V) and the evolution of oxygenic photosynthesis from prokaryotes to plastids.</title>
        <authorList>
            <person name="Dagan T."/>
            <person name="Roettger M."/>
            <person name="Stucken K."/>
            <person name="Landan G."/>
            <person name="Koch R."/>
            <person name="Major P."/>
            <person name="Gould S.B."/>
            <person name="Goremykin V.V."/>
            <person name="Rippka R."/>
            <person name="Tandeau de Marsac N."/>
            <person name="Gugger M."/>
            <person name="Lockhart P.J."/>
            <person name="Allen J.F."/>
            <person name="Brune I."/>
            <person name="Maus I."/>
            <person name="Puhler A."/>
            <person name="Martin W.F."/>
        </authorList>
    </citation>
    <scope>NUCLEOTIDE SEQUENCE [LARGE SCALE GENOMIC DNA]</scope>
    <source>
        <strain evidence="6 7">PCC 7110</strain>
    </source>
</reference>
<evidence type="ECO:0000256" key="3">
    <source>
        <dbReference type="PIRSR" id="PIRSR602401-1"/>
    </source>
</evidence>
<dbReference type="Proteomes" id="UP000076925">
    <property type="component" value="Unassembled WGS sequence"/>
</dbReference>
<evidence type="ECO:0000256" key="1">
    <source>
        <dbReference type="ARBA" id="ARBA00001971"/>
    </source>
</evidence>
<dbReference type="PANTHER" id="PTHR24305:SF166">
    <property type="entry name" value="CYTOCHROME P450 12A4, MITOCHONDRIAL-RELATED"/>
    <property type="match status" value="1"/>
</dbReference>
<organism evidence="6 7">
    <name type="scientific">Scytonema hofmannii PCC 7110</name>
    <dbReference type="NCBI Taxonomy" id="128403"/>
    <lineage>
        <taxon>Bacteria</taxon>
        <taxon>Bacillati</taxon>
        <taxon>Cyanobacteriota</taxon>
        <taxon>Cyanophyceae</taxon>
        <taxon>Nostocales</taxon>
        <taxon>Scytonemataceae</taxon>
        <taxon>Scytonema</taxon>
    </lineage>
</organism>
<dbReference type="InterPro" id="IPR050121">
    <property type="entry name" value="Cytochrome_P450_monoxygenase"/>
</dbReference>
<dbReference type="PROSITE" id="PS00086">
    <property type="entry name" value="CYTOCHROME_P450"/>
    <property type="match status" value="1"/>
</dbReference>
<keyword evidence="3 4" id="KW-0479">Metal-binding</keyword>
<evidence type="ECO:0000256" key="5">
    <source>
        <dbReference type="SAM" id="MobiDB-lite"/>
    </source>
</evidence>
<keyword evidence="7" id="KW-1185">Reference proteome</keyword>
<accession>A0A139XDY9</accession>
<dbReference type="CDD" id="cd11053">
    <property type="entry name" value="CYP110-like"/>
    <property type="match status" value="1"/>
</dbReference>
<keyword evidence="4" id="KW-0560">Oxidoreductase</keyword>
<dbReference type="InterPro" id="IPR001128">
    <property type="entry name" value="Cyt_P450"/>
</dbReference>
<dbReference type="AlphaFoldDB" id="A0A139XDY9"/>
<dbReference type="PRINTS" id="PR00463">
    <property type="entry name" value="EP450I"/>
</dbReference>
<sequence>MKLPNISQTPGLIQILHWILSPMAQMEACAKRYGDIFTLHLMQPVVFVSNPQALQQILTSDTKEFEAPSDWNTVFEPMLGKNSVITLSGSAHRRQRQLLMPPFHGDRMKVYGQVMSQVTEEVMSQWQPEKLFSLRNAMQTITLRVIMQAVFGLYNSERAEDLEKTLCLLLDERENTPIRVLQLYFPALQKDLGPQSPWGRFLRNKARVHQLLQEEIQERREQPDPSRTDILSLLMAATDEVGQPMTDEELRDELMTLLTAGHETTATALTWAMYWIHKLPSVREKLQEELNSLSDKPGTACAKSDRFDYSTVLKLPYLNAVCSETLRIYPVGMLTFPRVVKTPVSICGYDLEPGTILLGSIYLTHQREDLYPEPKQFKPERFLERQFSPYEYLPFGGGARRCIGTAFAQFEMKVVLATILSQLDLALVTKDDIKPKRRGLVTGPHRPIEMTVTSPHSIKPQHLESIPGRLG</sequence>
<name>A0A139XDY9_9CYAN</name>
<dbReference type="EMBL" id="ANNX02000016">
    <property type="protein sequence ID" value="KYC42910.1"/>
    <property type="molecule type" value="Genomic_DNA"/>
</dbReference>